<feature type="region of interest" description="Disordered" evidence="8">
    <location>
        <begin position="494"/>
        <end position="530"/>
    </location>
</feature>
<dbReference type="PANTHER" id="PTHR46174:SF1">
    <property type="entry name" value="CXXC-TYPE ZINC FINGER PROTEIN 1"/>
    <property type="match status" value="1"/>
</dbReference>
<dbReference type="GeneID" id="59329062"/>
<feature type="compositionally biased region" description="Basic and acidic residues" evidence="8">
    <location>
        <begin position="127"/>
        <end position="140"/>
    </location>
</feature>
<evidence type="ECO:0000256" key="4">
    <source>
        <dbReference type="ARBA" id="ARBA00022833"/>
    </source>
</evidence>
<feature type="compositionally biased region" description="Polar residues" evidence="8">
    <location>
        <begin position="108"/>
        <end position="122"/>
    </location>
</feature>
<feature type="region of interest" description="Disordered" evidence="8">
    <location>
        <begin position="92"/>
        <end position="141"/>
    </location>
</feature>
<feature type="compositionally biased region" description="Polar residues" evidence="8">
    <location>
        <begin position="92"/>
        <end position="102"/>
    </location>
</feature>
<dbReference type="RefSeq" id="XP_037151943.1">
    <property type="nucleotide sequence ID" value="XM_037291581.1"/>
</dbReference>
<evidence type="ECO:0000256" key="6">
    <source>
        <dbReference type="PROSITE-ProRule" id="PRU00146"/>
    </source>
</evidence>
<feature type="compositionally biased region" description="Polar residues" evidence="8">
    <location>
        <begin position="270"/>
        <end position="281"/>
    </location>
</feature>
<evidence type="ECO:0000313" key="11">
    <source>
        <dbReference type="Proteomes" id="UP000593566"/>
    </source>
</evidence>
<keyword evidence="3 6" id="KW-0863">Zinc-finger</keyword>
<dbReference type="GO" id="GO:0008270">
    <property type="term" value="F:zinc ion binding"/>
    <property type="evidence" value="ECO:0007669"/>
    <property type="project" value="UniProtKB-KW"/>
</dbReference>
<dbReference type="InterPro" id="IPR001965">
    <property type="entry name" value="Znf_PHD"/>
</dbReference>
<dbReference type="InterPro" id="IPR019786">
    <property type="entry name" value="Zinc_finger_PHD-type_CS"/>
</dbReference>
<keyword evidence="7" id="KW-0175">Coiled coil</keyword>
<name>A0A8H6CFK6_9LECA</name>
<dbReference type="SUPFAM" id="SSF57903">
    <property type="entry name" value="FYVE/PHD zinc finger"/>
    <property type="match status" value="1"/>
</dbReference>
<evidence type="ECO:0000256" key="8">
    <source>
        <dbReference type="SAM" id="MobiDB-lite"/>
    </source>
</evidence>
<dbReference type="Pfam" id="PF00628">
    <property type="entry name" value="PHD"/>
    <property type="match status" value="1"/>
</dbReference>
<dbReference type="PANTHER" id="PTHR46174">
    <property type="entry name" value="CXXC-TYPE ZINC FINGER PROTEIN 1"/>
    <property type="match status" value="1"/>
</dbReference>
<gene>
    <name evidence="10" type="ORF">HO133_000644</name>
</gene>
<evidence type="ECO:0000256" key="7">
    <source>
        <dbReference type="SAM" id="Coils"/>
    </source>
</evidence>
<sequence>MSKLSELLNPAPSSAQRSPPQVPQPLVLDGQDHRAGYRSSSEVHGASPTPFASLTSPGLEALAAAASSTAPILSPPQSGSFAQSMSYQTFNHYGSRPGSSHTLPPLTNDFSHAGNQPSSTHASGLEQYHHSSTGERKLSNETDYSARLPPFVRSPPNQSSSFSIHAPGATAQDDLIRYANGDTSEQVALSSSRLHGETHKQEPYQNSDAPATSQIRQPSQGPSDSILASTLPKTQSDQVQIKAEMQEIPLETPQQYDGQAVEGSTIAFDQPSNTGTPTLKSITDIKKDASHTPSPIPADSAAMKAKSAPSKKRAAPKKGTANTVKPPAKKRKIESESVDGTPSAQHTGTPATSRASQTPVPKNRKQGSETPARSSSVLNGEEDDDDATDDGELFCICRKPDDHTLMIACDGPCDGWFHGRCVDMPAEKTKLISKWYCPNCAEKGNETLWKRMCRLEGCSEPARDGSEGQVKSKYCSDAHGAEFMRILALGKCSAEQKDRPGSNKKRRRDNYTDNFGNTEEVSDDDHAHLGGVLKPSELKALTDRSKDLNAFRRLGDGVLSPPATASPEGQDVKMENAEIEKPKATLTPEETAQLASIAERKARCKARRKLLDDRDKLLLLITARAKNVLGELKEQDKSINNICGYDSRLTWSEEEFNEWRASPEGQKALQTDGVLGAPTPKEREDGNEATKDAEKEEEEIGRGVCKKKRCERHKAWLKLQQQDNLFEKDQARQEMRKLEAEERGLKDRAMIRCLEGGEVEG</sequence>
<dbReference type="SMART" id="SM00249">
    <property type="entry name" value="PHD"/>
    <property type="match status" value="1"/>
</dbReference>
<reference evidence="10 11" key="1">
    <citation type="journal article" date="2020" name="Genomics">
        <title>Complete, high-quality genomes from long-read metagenomic sequencing of two wolf lichen thalli reveals enigmatic genome architecture.</title>
        <authorList>
            <person name="McKenzie S.K."/>
            <person name="Walston R.F."/>
            <person name="Allen J.L."/>
        </authorList>
    </citation>
    <scope>NUCLEOTIDE SEQUENCE [LARGE SCALE GENOMIC DNA]</scope>
    <source>
        <strain evidence="10">WasteWater1</strain>
    </source>
</reference>
<dbReference type="GO" id="GO:0045893">
    <property type="term" value="P:positive regulation of DNA-templated transcription"/>
    <property type="evidence" value="ECO:0007669"/>
    <property type="project" value="TreeGrafter"/>
</dbReference>
<dbReference type="PROSITE" id="PS01359">
    <property type="entry name" value="ZF_PHD_1"/>
    <property type="match status" value="1"/>
</dbReference>
<feature type="compositionally biased region" description="Polar residues" evidence="8">
    <location>
        <begin position="203"/>
        <end position="239"/>
    </location>
</feature>
<feature type="compositionally biased region" description="Low complexity" evidence="8">
    <location>
        <begin position="297"/>
        <end position="308"/>
    </location>
</feature>
<dbReference type="GO" id="GO:0048188">
    <property type="term" value="C:Set1C/COMPASS complex"/>
    <property type="evidence" value="ECO:0007669"/>
    <property type="project" value="InterPro"/>
</dbReference>
<feature type="compositionally biased region" description="Low complexity" evidence="8">
    <location>
        <begin position="10"/>
        <end position="19"/>
    </location>
</feature>
<feature type="compositionally biased region" description="Basic and acidic residues" evidence="8">
    <location>
        <begin position="680"/>
        <end position="694"/>
    </location>
</feature>
<dbReference type="InterPro" id="IPR013083">
    <property type="entry name" value="Znf_RING/FYVE/PHD"/>
</dbReference>
<dbReference type="Proteomes" id="UP000593566">
    <property type="component" value="Unassembled WGS sequence"/>
</dbReference>
<feature type="region of interest" description="Disordered" evidence="8">
    <location>
        <begin position="660"/>
        <end position="698"/>
    </location>
</feature>
<keyword evidence="4" id="KW-0862">Zinc</keyword>
<keyword evidence="11" id="KW-1185">Reference proteome</keyword>
<feature type="region of interest" description="Disordered" evidence="8">
    <location>
        <begin position="146"/>
        <end position="165"/>
    </location>
</feature>
<dbReference type="AlphaFoldDB" id="A0A8H6CFK6"/>
<dbReference type="InterPro" id="IPR019787">
    <property type="entry name" value="Znf_PHD-finger"/>
</dbReference>
<feature type="compositionally biased region" description="Polar residues" evidence="8">
    <location>
        <begin position="368"/>
        <end position="378"/>
    </location>
</feature>
<keyword evidence="2" id="KW-0479">Metal-binding</keyword>
<evidence type="ECO:0000256" key="5">
    <source>
        <dbReference type="ARBA" id="ARBA00023242"/>
    </source>
</evidence>
<comment type="caution">
    <text evidence="10">The sequence shown here is derived from an EMBL/GenBank/DDBJ whole genome shotgun (WGS) entry which is preliminary data.</text>
</comment>
<feature type="compositionally biased region" description="Polar residues" evidence="8">
    <location>
        <begin position="338"/>
        <end position="360"/>
    </location>
</feature>
<dbReference type="PROSITE" id="PS50016">
    <property type="entry name" value="ZF_PHD_2"/>
    <property type="match status" value="1"/>
</dbReference>
<evidence type="ECO:0000259" key="9">
    <source>
        <dbReference type="PROSITE" id="PS50016"/>
    </source>
</evidence>
<organism evidence="10 11">
    <name type="scientific">Letharia lupina</name>
    <dbReference type="NCBI Taxonomy" id="560253"/>
    <lineage>
        <taxon>Eukaryota</taxon>
        <taxon>Fungi</taxon>
        <taxon>Dikarya</taxon>
        <taxon>Ascomycota</taxon>
        <taxon>Pezizomycotina</taxon>
        <taxon>Lecanoromycetes</taxon>
        <taxon>OSLEUM clade</taxon>
        <taxon>Lecanoromycetidae</taxon>
        <taxon>Lecanorales</taxon>
        <taxon>Lecanorineae</taxon>
        <taxon>Parmeliaceae</taxon>
        <taxon>Letharia</taxon>
    </lineage>
</organism>
<accession>A0A8H6CFK6</accession>
<evidence type="ECO:0000256" key="2">
    <source>
        <dbReference type="ARBA" id="ARBA00022723"/>
    </source>
</evidence>
<proteinExistence type="predicted"/>
<feature type="domain" description="PHD-type" evidence="9">
    <location>
        <begin position="392"/>
        <end position="443"/>
    </location>
</feature>
<dbReference type="InterPro" id="IPR037869">
    <property type="entry name" value="Spp1/CFP1"/>
</dbReference>
<protein>
    <recommendedName>
        <fullName evidence="9">PHD-type domain-containing protein</fullName>
    </recommendedName>
</protein>
<evidence type="ECO:0000256" key="3">
    <source>
        <dbReference type="ARBA" id="ARBA00022771"/>
    </source>
</evidence>
<feature type="region of interest" description="Disordered" evidence="8">
    <location>
        <begin position="186"/>
        <end position="388"/>
    </location>
</feature>
<dbReference type="EMBL" id="JACCJB010000011">
    <property type="protein sequence ID" value="KAF6222597.1"/>
    <property type="molecule type" value="Genomic_DNA"/>
</dbReference>
<dbReference type="InterPro" id="IPR011011">
    <property type="entry name" value="Znf_FYVE_PHD"/>
</dbReference>
<keyword evidence="5" id="KW-0539">Nucleus</keyword>
<evidence type="ECO:0000313" key="10">
    <source>
        <dbReference type="EMBL" id="KAF6222597.1"/>
    </source>
</evidence>
<evidence type="ECO:0000256" key="1">
    <source>
        <dbReference type="ARBA" id="ARBA00004123"/>
    </source>
</evidence>
<dbReference type="Gene3D" id="3.30.40.10">
    <property type="entry name" value="Zinc/RING finger domain, C3HC4 (zinc finger)"/>
    <property type="match status" value="1"/>
</dbReference>
<comment type="subcellular location">
    <subcellularLocation>
        <location evidence="1">Nucleus</location>
    </subcellularLocation>
</comment>
<feature type="region of interest" description="Disordered" evidence="8">
    <location>
        <begin position="1"/>
        <end position="55"/>
    </location>
</feature>
<feature type="coiled-coil region" evidence="7">
    <location>
        <begin position="721"/>
        <end position="748"/>
    </location>
</feature>